<dbReference type="EMBL" id="JAFKCW010000004">
    <property type="protein sequence ID" value="MBN7802494.1"/>
    <property type="molecule type" value="Genomic_DNA"/>
</dbReference>
<sequence>MKRNFYFLVFAVFLITSCKDDEAPRSFLNGTYERTGIISETGIYYVLQYIFTVDGTFERITLVRQDGLLLGYNYYAKGTFKLRGEEFTLLHVQMAGLNYEDYPEGYVESLDLLEDYSIEPMESKGTLRQIDRGEKIAILMECNDVIGYSSMCIGEQVFEKVD</sequence>
<comment type="caution">
    <text evidence="1">The sequence shown here is derived from an EMBL/GenBank/DDBJ whole genome shotgun (WGS) entry which is preliminary data.</text>
</comment>
<proteinExistence type="predicted"/>
<evidence type="ECO:0000313" key="2">
    <source>
        <dbReference type="Proteomes" id="UP000664698"/>
    </source>
</evidence>
<organism evidence="1 2">
    <name type="scientific">Algoriphagus aestuariicola</name>
    <dbReference type="NCBI Taxonomy" id="1852016"/>
    <lineage>
        <taxon>Bacteria</taxon>
        <taxon>Pseudomonadati</taxon>
        <taxon>Bacteroidota</taxon>
        <taxon>Cytophagia</taxon>
        <taxon>Cytophagales</taxon>
        <taxon>Cyclobacteriaceae</taxon>
        <taxon>Algoriphagus</taxon>
    </lineage>
</organism>
<gene>
    <name evidence="1" type="ORF">J0A67_16590</name>
</gene>
<name>A0ABS3BT82_9BACT</name>
<protein>
    <recommendedName>
        <fullName evidence="3">DUF4369 domain-containing protein</fullName>
    </recommendedName>
</protein>
<evidence type="ECO:0000313" key="1">
    <source>
        <dbReference type="EMBL" id="MBN7802494.1"/>
    </source>
</evidence>
<evidence type="ECO:0008006" key="3">
    <source>
        <dbReference type="Google" id="ProtNLM"/>
    </source>
</evidence>
<dbReference type="RefSeq" id="WP_206570511.1">
    <property type="nucleotide sequence ID" value="NZ_JAFKCW010000004.1"/>
</dbReference>
<keyword evidence="2" id="KW-1185">Reference proteome</keyword>
<accession>A0ABS3BT82</accession>
<reference evidence="1 2" key="1">
    <citation type="submission" date="2021-03" db="EMBL/GenBank/DDBJ databases">
        <title>novel species isolated from a fishpond in China.</title>
        <authorList>
            <person name="Lu H."/>
            <person name="Cai Z."/>
        </authorList>
    </citation>
    <scope>NUCLEOTIDE SEQUENCE [LARGE SCALE GENOMIC DNA]</scope>
    <source>
        <strain evidence="1 2">JCM 31546</strain>
    </source>
</reference>
<dbReference type="PROSITE" id="PS51257">
    <property type="entry name" value="PROKAR_LIPOPROTEIN"/>
    <property type="match status" value="1"/>
</dbReference>
<dbReference type="Proteomes" id="UP000664698">
    <property type="component" value="Unassembled WGS sequence"/>
</dbReference>